<dbReference type="AlphaFoldDB" id="A0AAE0N8V7"/>
<evidence type="ECO:0000313" key="3">
    <source>
        <dbReference type="Proteomes" id="UP001285441"/>
    </source>
</evidence>
<protein>
    <submittedName>
        <fullName evidence="2">Uncharacterized protein</fullName>
    </submittedName>
</protein>
<gene>
    <name evidence="2" type="ORF">B0H63DRAFT_513109</name>
</gene>
<name>A0AAE0N8V7_9PEZI</name>
<comment type="caution">
    <text evidence="2">The sequence shown here is derived from an EMBL/GenBank/DDBJ whole genome shotgun (WGS) entry which is preliminary data.</text>
</comment>
<evidence type="ECO:0000256" key="1">
    <source>
        <dbReference type="SAM" id="MobiDB-lite"/>
    </source>
</evidence>
<dbReference type="SUPFAM" id="SSF81901">
    <property type="entry name" value="HCP-like"/>
    <property type="match status" value="1"/>
</dbReference>
<keyword evidence="3" id="KW-1185">Reference proteome</keyword>
<feature type="region of interest" description="Disordered" evidence="1">
    <location>
        <begin position="33"/>
        <end position="61"/>
    </location>
</feature>
<organism evidence="2 3">
    <name type="scientific">Podospora didyma</name>
    <dbReference type="NCBI Taxonomy" id="330526"/>
    <lineage>
        <taxon>Eukaryota</taxon>
        <taxon>Fungi</taxon>
        <taxon>Dikarya</taxon>
        <taxon>Ascomycota</taxon>
        <taxon>Pezizomycotina</taxon>
        <taxon>Sordariomycetes</taxon>
        <taxon>Sordariomycetidae</taxon>
        <taxon>Sordariales</taxon>
        <taxon>Podosporaceae</taxon>
        <taxon>Podospora</taxon>
    </lineage>
</organism>
<feature type="compositionally biased region" description="Low complexity" evidence="1">
    <location>
        <begin position="351"/>
        <end position="369"/>
    </location>
</feature>
<reference evidence="2" key="1">
    <citation type="journal article" date="2023" name="Mol. Phylogenet. Evol.">
        <title>Genome-scale phylogeny and comparative genomics of the fungal order Sordariales.</title>
        <authorList>
            <person name="Hensen N."/>
            <person name="Bonometti L."/>
            <person name="Westerberg I."/>
            <person name="Brannstrom I.O."/>
            <person name="Guillou S."/>
            <person name="Cros-Aarteil S."/>
            <person name="Calhoun S."/>
            <person name="Haridas S."/>
            <person name="Kuo A."/>
            <person name="Mondo S."/>
            <person name="Pangilinan J."/>
            <person name="Riley R."/>
            <person name="LaButti K."/>
            <person name="Andreopoulos B."/>
            <person name="Lipzen A."/>
            <person name="Chen C."/>
            <person name="Yan M."/>
            <person name="Daum C."/>
            <person name="Ng V."/>
            <person name="Clum A."/>
            <person name="Steindorff A."/>
            <person name="Ohm R.A."/>
            <person name="Martin F."/>
            <person name="Silar P."/>
            <person name="Natvig D.O."/>
            <person name="Lalanne C."/>
            <person name="Gautier V."/>
            <person name="Ament-Velasquez S.L."/>
            <person name="Kruys A."/>
            <person name="Hutchinson M.I."/>
            <person name="Powell A.J."/>
            <person name="Barry K."/>
            <person name="Miller A.N."/>
            <person name="Grigoriev I.V."/>
            <person name="Debuchy R."/>
            <person name="Gladieux P."/>
            <person name="Hiltunen Thoren M."/>
            <person name="Johannesson H."/>
        </authorList>
    </citation>
    <scope>NUCLEOTIDE SEQUENCE</scope>
    <source>
        <strain evidence="2">CBS 232.78</strain>
    </source>
</reference>
<dbReference type="Gene3D" id="1.25.40.10">
    <property type="entry name" value="Tetratricopeptide repeat domain"/>
    <property type="match status" value="1"/>
</dbReference>
<sequence>MNPIRCSTPSRRFIQSALQDALPVMQAFRSSRPLAYQSQQQQPSQCRHYVKRPASRASSPSLMAKKPIPRQRMPQGLLFSMQNLSRLEFWEQRVAEQGPRDLTAEMCLNATIQYCSVATRDDSSWKGKLSQEHGLNNYILHYTAILQLFGSPDQKVLGFHMLQTASDLGYGPSTMVLYRMLLQAEDLNKGVQANLFRQIEPRFTSLLLAPGGKRDPNLLTLQGLMLQRRGDDDAALQFFDQAIEAAAGSKSSTNAAGAVIRKPRWELEATCYLGRGRILQKHDVPDVAEQSYRVAAFELDVADGYMELAQMLPESSSEREECLLKVAQSGHDKACLLLAQSEAAQAAAKASSSSFPSFPSSSSSSSSSSPEEKMQEQNHLKRAAEWFHLGGEVEVANQIRASV</sequence>
<feature type="region of interest" description="Disordered" evidence="1">
    <location>
        <begin position="351"/>
        <end position="379"/>
    </location>
</feature>
<reference evidence="2" key="2">
    <citation type="submission" date="2023-06" db="EMBL/GenBank/DDBJ databases">
        <authorList>
            <consortium name="Lawrence Berkeley National Laboratory"/>
            <person name="Haridas S."/>
            <person name="Hensen N."/>
            <person name="Bonometti L."/>
            <person name="Westerberg I."/>
            <person name="Brannstrom I.O."/>
            <person name="Guillou S."/>
            <person name="Cros-Aarteil S."/>
            <person name="Calhoun S."/>
            <person name="Kuo A."/>
            <person name="Mondo S."/>
            <person name="Pangilinan J."/>
            <person name="Riley R."/>
            <person name="LaButti K."/>
            <person name="Andreopoulos B."/>
            <person name="Lipzen A."/>
            <person name="Chen C."/>
            <person name="Yanf M."/>
            <person name="Daum C."/>
            <person name="Ng V."/>
            <person name="Clum A."/>
            <person name="Steindorff A."/>
            <person name="Ohm R."/>
            <person name="Martin F."/>
            <person name="Silar P."/>
            <person name="Natvig D."/>
            <person name="Lalanne C."/>
            <person name="Gautier V."/>
            <person name="Ament-velasquez S.L."/>
            <person name="Kruys A."/>
            <person name="Hutchinson M.I."/>
            <person name="Powell A.J."/>
            <person name="Barry K."/>
            <person name="Miller A.N."/>
            <person name="Grigoriev I.V."/>
            <person name="Debuchy R."/>
            <person name="Gladieux P."/>
            <person name="Thoren M.H."/>
            <person name="Johannesson H."/>
        </authorList>
    </citation>
    <scope>NUCLEOTIDE SEQUENCE</scope>
    <source>
        <strain evidence="2">CBS 232.78</strain>
    </source>
</reference>
<dbReference type="InterPro" id="IPR011990">
    <property type="entry name" value="TPR-like_helical_dom_sf"/>
</dbReference>
<evidence type="ECO:0000313" key="2">
    <source>
        <dbReference type="EMBL" id="KAK3375117.1"/>
    </source>
</evidence>
<dbReference type="Proteomes" id="UP001285441">
    <property type="component" value="Unassembled WGS sequence"/>
</dbReference>
<proteinExistence type="predicted"/>
<feature type="compositionally biased region" description="Basic and acidic residues" evidence="1">
    <location>
        <begin position="370"/>
        <end position="379"/>
    </location>
</feature>
<accession>A0AAE0N8V7</accession>
<dbReference type="EMBL" id="JAULSW010000007">
    <property type="protein sequence ID" value="KAK3375117.1"/>
    <property type="molecule type" value="Genomic_DNA"/>
</dbReference>